<dbReference type="Proteomes" id="UP000507470">
    <property type="component" value="Unassembled WGS sequence"/>
</dbReference>
<dbReference type="SUPFAM" id="SSF50969">
    <property type="entry name" value="YVTN repeat-like/Quinoprotein amine dehydrogenase"/>
    <property type="match status" value="1"/>
</dbReference>
<protein>
    <submittedName>
        <fullName evidence="1">AASDH</fullName>
        <ecNumber evidence="1">6.2.1.-</ecNumber>
    </submittedName>
</protein>
<proteinExistence type="predicted"/>
<gene>
    <name evidence="1" type="ORF">MCOR_35049</name>
</gene>
<dbReference type="Gene3D" id="2.130.10.10">
    <property type="entry name" value="YVTN repeat-like/Quinoprotein amine dehydrogenase"/>
    <property type="match status" value="1"/>
</dbReference>
<organism evidence="1 2">
    <name type="scientific">Mytilus coruscus</name>
    <name type="common">Sea mussel</name>
    <dbReference type="NCBI Taxonomy" id="42192"/>
    <lineage>
        <taxon>Eukaryota</taxon>
        <taxon>Metazoa</taxon>
        <taxon>Spiralia</taxon>
        <taxon>Lophotrochozoa</taxon>
        <taxon>Mollusca</taxon>
        <taxon>Bivalvia</taxon>
        <taxon>Autobranchia</taxon>
        <taxon>Pteriomorphia</taxon>
        <taxon>Mytilida</taxon>
        <taxon>Mytiloidea</taxon>
        <taxon>Mytilidae</taxon>
        <taxon>Mytilinae</taxon>
        <taxon>Mytilus</taxon>
    </lineage>
</organism>
<dbReference type="InterPro" id="IPR015943">
    <property type="entry name" value="WD40/YVTN_repeat-like_dom_sf"/>
</dbReference>
<keyword evidence="2" id="KW-1185">Reference proteome</keyword>
<dbReference type="AlphaFoldDB" id="A0A6J8D175"/>
<evidence type="ECO:0000313" key="2">
    <source>
        <dbReference type="Proteomes" id="UP000507470"/>
    </source>
</evidence>
<evidence type="ECO:0000313" key="1">
    <source>
        <dbReference type="EMBL" id="CAC5400904.1"/>
    </source>
</evidence>
<dbReference type="InterPro" id="IPR011044">
    <property type="entry name" value="Quino_amine_DH_bsu"/>
</dbReference>
<dbReference type="EC" id="6.2.1.-" evidence="1"/>
<dbReference type="OrthoDB" id="6103839at2759"/>
<reference evidence="1 2" key="1">
    <citation type="submission" date="2020-06" db="EMBL/GenBank/DDBJ databases">
        <authorList>
            <person name="Li R."/>
            <person name="Bekaert M."/>
        </authorList>
    </citation>
    <scope>NUCLEOTIDE SEQUENCE [LARGE SCALE GENOMIC DNA]</scope>
    <source>
        <strain evidence="2">wild</strain>
    </source>
</reference>
<name>A0A6J8D175_MYTCO</name>
<accession>A0A6J8D175</accession>
<keyword evidence="1" id="KW-0436">Ligase</keyword>
<dbReference type="GO" id="GO:0016874">
    <property type="term" value="F:ligase activity"/>
    <property type="evidence" value="ECO:0007669"/>
    <property type="project" value="UniProtKB-KW"/>
</dbReference>
<sequence>MLYVLRDIKNNIIIFSYYLFEGRQQIRVQIIFQNEDDVERTIDILNSLKDNINEGLSGIEFIVATKGSIVLYVDILLEMMETDELLQSTLTLFLRKIVERITISATESIKIVLLPINRDFKQLYAHLEYTQWNVSKPIRDPVYLDFDVEAQFFEIDDIMEEQLGQISNALIKHSNGNETNNNITATLLPICVEKISNEEAFGQAQTPVKYNLPVSVSFRQQLSIKLSRNEELNIYDCIKIGNTLVFTEYNYNKHMFCNSDGTDLHHISVSYTPHYITYVDSNTVAVSCNYDKNILIINTSTGSVTSTINTSDLCRGISYNNNNLDVIIGGRIIHVIDLTGKVVRTIPLPSDTIFDITVDRERLVCVEYISVYCCSLDGNLIWKFENERYQDFRRDNR</sequence>
<dbReference type="EMBL" id="CACVKT020006342">
    <property type="protein sequence ID" value="CAC5400904.1"/>
    <property type="molecule type" value="Genomic_DNA"/>
</dbReference>